<keyword evidence="4 12" id="KW-0863">Zinc-finger</keyword>
<evidence type="ECO:0000256" key="8">
    <source>
        <dbReference type="ARBA" id="ARBA00023125"/>
    </source>
</evidence>
<dbReference type="InterPro" id="IPR026516">
    <property type="entry name" value="THAP1/10"/>
</dbReference>
<dbReference type="SUPFAM" id="SSF57716">
    <property type="entry name" value="Glucocorticoid receptor-like (DNA-binding domain)"/>
    <property type="match status" value="1"/>
</dbReference>
<sequence length="160" mass="18154">MVACCCAPGCSNFKISAQIGIPFHTFPTDPEIRRRWLVNIRNKKLPVNTTAKKLKSHHVCGKHFKPSDYVDDIKHRISPHLYKKKNCLRKTAVPTQFFFPEVIKTSQTKSSTTTSTVAKPCAYQSAHSYDYERSAYLKREKIRNGISPVEESGVKLVSIV</sequence>
<evidence type="ECO:0000313" key="15">
    <source>
        <dbReference type="Proteomes" id="UP001347796"/>
    </source>
</evidence>
<evidence type="ECO:0000256" key="3">
    <source>
        <dbReference type="ARBA" id="ARBA00022723"/>
    </source>
</evidence>
<keyword evidence="15" id="KW-1185">Reference proteome</keyword>
<evidence type="ECO:0000256" key="6">
    <source>
        <dbReference type="ARBA" id="ARBA00023015"/>
    </source>
</evidence>
<dbReference type="GO" id="GO:0008270">
    <property type="term" value="F:zinc ion binding"/>
    <property type="evidence" value="ECO:0007669"/>
    <property type="project" value="UniProtKB-KW"/>
</dbReference>
<evidence type="ECO:0000256" key="12">
    <source>
        <dbReference type="PROSITE-ProRule" id="PRU00309"/>
    </source>
</evidence>
<name>A0AAN8JCI6_PATCE</name>
<keyword evidence="8 12" id="KW-0238">DNA-binding</keyword>
<dbReference type="Proteomes" id="UP001347796">
    <property type="component" value="Unassembled WGS sequence"/>
</dbReference>
<comment type="subcellular location">
    <subcellularLocation>
        <location evidence="1">Nucleus</location>
        <location evidence="1">Nucleoplasm</location>
    </subcellularLocation>
</comment>
<evidence type="ECO:0000256" key="5">
    <source>
        <dbReference type="ARBA" id="ARBA00022833"/>
    </source>
</evidence>
<keyword evidence="5" id="KW-0862">Zinc</keyword>
<comment type="caution">
    <text evidence="14">The sequence shown here is derived from an EMBL/GenBank/DDBJ whole genome shotgun (WGS) entry which is preliminary data.</text>
</comment>
<evidence type="ECO:0000256" key="9">
    <source>
        <dbReference type="ARBA" id="ARBA00023163"/>
    </source>
</evidence>
<evidence type="ECO:0000256" key="4">
    <source>
        <dbReference type="ARBA" id="ARBA00022771"/>
    </source>
</evidence>
<keyword evidence="9" id="KW-0804">Transcription</keyword>
<keyword evidence="6" id="KW-0805">Transcription regulation</keyword>
<comment type="similarity">
    <text evidence="2">Belongs to the THAP1 family.</text>
</comment>
<feature type="domain" description="THAP-type" evidence="13">
    <location>
        <begin position="1"/>
        <end position="97"/>
    </location>
</feature>
<evidence type="ECO:0000256" key="7">
    <source>
        <dbReference type="ARBA" id="ARBA00023054"/>
    </source>
</evidence>
<dbReference type="InterPro" id="IPR038441">
    <property type="entry name" value="THAP_Znf_sf"/>
</dbReference>
<accession>A0AAN8JCI6</accession>
<dbReference type="PANTHER" id="PTHR46600">
    <property type="entry name" value="THAP DOMAIN-CONTAINING"/>
    <property type="match status" value="1"/>
</dbReference>
<proteinExistence type="inferred from homology"/>
<reference evidence="14 15" key="1">
    <citation type="submission" date="2024-01" db="EMBL/GenBank/DDBJ databases">
        <title>The genome of the rayed Mediterranean limpet Patella caerulea (Linnaeus, 1758).</title>
        <authorList>
            <person name="Anh-Thu Weber A."/>
            <person name="Halstead-Nussloch G."/>
        </authorList>
    </citation>
    <scope>NUCLEOTIDE SEQUENCE [LARGE SCALE GENOMIC DNA]</scope>
    <source>
        <strain evidence="14">AATW-2023a</strain>
        <tissue evidence="14">Whole specimen</tissue>
    </source>
</reference>
<protein>
    <recommendedName>
        <fullName evidence="13">THAP-type domain-containing protein</fullName>
    </recommendedName>
</protein>
<dbReference type="SMART" id="SM00980">
    <property type="entry name" value="THAP"/>
    <property type="match status" value="1"/>
</dbReference>
<dbReference type="PANTHER" id="PTHR46600:SF1">
    <property type="entry name" value="THAP DOMAIN-CONTAINING PROTEIN 1"/>
    <property type="match status" value="1"/>
</dbReference>
<dbReference type="AlphaFoldDB" id="A0AAN8JCI6"/>
<dbReference type="GO" id="GO:0043565">
    <property type="term" value="F:sequence-specific DNA binding"/>
    <property type="evidence" value="ECO:0007669"/>
    <property type="project" value="InterPro"/>
</dbReference>
<dbReference type="GO" id="GO:0005654">
    <property type="term" value="C:nucleoplasm"/>
    <property type="evidence" value="ECO:0007669"/>
    <property type="project" value="UniProtKB-SubCell"/>
</dbReference>
<evidence type="ECO:0000256" key="10">
    <source>
        <dbReference type="ARBA" id="ARBA00023242"/>
    </source>
</evidence>
<dbReference type="Gene3D" id="6.20.210.20">
    <property type="entry name" value="THAP domain"/>
    <property type="match status" value="1"/>
</dbReference>
<dbReference type="SMART" id="SM00692">
    <property type="entry name" value="DM3"/>
    <property type="match status" value="1"/>
</dbReference>
<evidence type="ECO:0000256" key="2">
    <source>
        <dbReference type="ARBA" id="ARBA00006177"/>
    </source>
</evidence>
<keyword evidence="3" id="KW-0479">Metal-binding</keyword>
<evidence type="ECO:0000259" key="13">
    <source>
        <dbReference type="PROSITE" id="PS50950"/>
    </source>
</evidence>
<dbReference type="InterPro" id="IPR006612">
    <property type="entry name" value="THAP_Znf"/>
</dbReference>
<keyword evidence="10" id="KW-0539">Nucleus</keyword>
<dbReference type="Pfam" id="PF05485">
    <property type="entry name" value="THAP"/>
    <property type="match status" value="1"/>
</dbReference>
<organism evidence="14 15">
    <name type="scientific">Patella caerulea</name>
    <name type="common">Rayed Mediterranean limpet</name>
    <dbReference type="NCBI Taxonomy" id="87958"/>
    <lineage>
        <taxon>Eukaryota</taxon>
        <taxon>Metazoa</taxon>
        <taxon>Spiralia</taxon>
        <taxon>Lophotrochozoa</taxon>
        <taxon>Mollusca</taxon>
        <taxon>Gastropoda</taxon>
        <taxon>Patellogastropoda</taxon>
        <taxon>Patelloidea</taxon>
        <taxon>Patellidae</taxon>
        <taxon>Patella</taxon>
    </lineage>
</organism>
<evidence type="ECO:0000256" key="1">
    <source>
        <dbReference type="ARBA" id="ARBA00004642"/>
    </source>
</evidence>
<gene>
    <name evidence="14" type="ORF">SNE40_017577</name>
</gene>
<keyword evidence="7" id="KW-0175">Coiled coil</keyword>
<keyword evidence="11" id="KW-0131">Cell cycle</keyword>
<dbReference type="EMBL" id="JAZGQO010000011">
    <property type="protein sequence ID" value="KAK6174265.1"/>
    <property type="molecule type" value="Genomic_DNA"/>
</dbReference>
<dbReference type="PROSITE" id="PS50950">
    <property type="entry name" value="ZF_THAP"/>
    <property type="match status" value="1"/>
</dbReference>
<evidence type="ECO:0000256" key="11">
    <source>
        <dbReference type="ARBA" id="ARBA00023306"/>
    </source>
</evidence>
<evidence type="ECO:0000313" key="14">
    <source>
        <dbReference type="EMBL" id="KAK6174265.1"/>
    </source>
</evidence>